<reference evidence="2" key="1">
    <citation type="journal article" date="2022" name="ISME J.">
        <title>Genetic and phylogenetic analysis of dissimilatory iodate-reducing bacteria identifies potential niches across the world's oceans.</title>
        <authorList>
            <person name="Reyes-Umana V."/>
            <person name="Henning Z."/>
            <person name="Lee K."/>
            <person name="Barnum T.P."/>
            <person name="Coates J.D."/>
        </authorList>
    </citation>
    <scope>NUCLEOTIDE SEQUENCE [LARGE SCALE GENOMIC DNA]</scope>
    <source>
        <strain evidence="2">IR12</strain>
    </source>
</reference>
<protein>
    <submittedName>
        <fullName evidence="1">Uncharacterized protein</fullName>
    </submittedName>
</protein>
<dbReference type="Proteomes" id="UP000694660">
    <property type="component" value="Unassembled WGS sequence"/>
</dbReference>
<proteinExistence type="predicted"/>
<comment type="caution">
    <text evidence="1">The sequence shown here is derived from an EMBL/GenBank/DDBJ whole genome shotgun (WGS) entry which is preliminary data.</text>
</comment>
<evidence type="ECO:0000313" key="1">
    <source>
        <dbReference type="EMBL" id="MBT0964240.1"/>
    </source>
</evidence>
<keyword evidence="2" id="KW-1185">Reference proteome</keyword>
<name>A0A944HB75_DENI1</name>
<dbReference type="RefSeq" id="WP_214364150.1">
    <property type="nucleotide sequence ID" value="NZ_JAEKFT010000084.1"/>
</dbReference>
<accession>A0A944HB75</accession>
<evidence type="ECO:0000313" key="2">
    <source>
        <dbReference type="Proteomes" id="UP000694660"/>
    </source>
</evidence>
<dbReference type="AlphaFoldDB" id="A0A944HB75"/>
<gene>
    <name evidence="1" type="ORF">I8J34_23965</name>
</gene>
<organism evidence="1 2">
    <name type="scientific">Denitromonas iodatirespirans</name>
    <dbReference type="NCBI Taxonomy" id="2795389"/>
    <lineage>
        <taxon>Bacteria</taxon>
        <taxon>Pseudomonadati</taxon>
        <taxon>Pseudomonadota</taxon>
        <taxon>Betaproteobacteria</taxon>
        <taxon>Rhodocyclales</taxon>
        <taxon>Zoogloeaceae</taxon>
        <taxon>Denitromonas</taxon>
    </lineage>
</organism>
<dbReference type="EMBL" id="JAEKFT010000084">
    <property type="protein sequence ID" value="MBT0964240.1"/>
    <property type="molecule type" value="Genomic_DNA"/>
</dbReference>
<sequence>MLFLTTQTLPKGLVMKEAFSIILTNKTIEISNKGLIRGVLEGNRNEYDEAL</sequence>